<dbReference type="EMBL" id="KZ821618">
    <property type="protein sequence ID" value="PYH71684.1"/>
    <property type="molecule type" value="Genomic_DNA"/>
</dbReference>
<evidence type="ECO:0000256" key="1">
    <source>
        <dbReference type="ARBA" id="ARBA00004123"/>
    </source>
</evidence>
<evidence type="ECO:0000256" key="7">
    <source>
        <dbReference type="ARBA" id="ARBA00023269"/>
    </source>
</evidence>
<keyword evidence="5" id="KW-0238">DNA-binding</keyword>
<dbReference type="Gene3D" id="1.10.20.10">
    <property type="entry name" value="Histone, subunit A"/>
    <property type="match status" value="1"/>
</dbReference>
<dbReference type="SUPFAM" id="SSF56235">
    <property type="entry name" value="N-terminal nucleophile aminohydrolases (Ntn hydrolases)"/>
    <property type="match status" value="1"/>
</dbReference>
<keyword evidence="7" id="KW-0544">Nucleosome core</keyword>
<dbReference type="Proteomes" id="UP000248405">
    <property type="component" value="Unassembled WGS sequence"/>
</dbReference>
<gene>
    <name evidence="8" type="ORF">BO88DRAFT_412857</name>
</gene>
<keyword evidence="6" id="KW-0539">Nucleus</keyword>
<dbReference type="AlphaFoldDB" id="A0A319BHS4"/>
<comment type="subcellular location">
    <subcellularLocation>
        <location evidence="2">Chromosome</location>
    </subcellularLocation>
    <subcellularLocation>
        <location evidence="1">Nucleus</location>
    </subcellularLocation>
</comment>
<evidence type="ECO:0000256" key="6">
    <source>
        <dbReference type="ARBA" id="ARBA00023242"/>
    </source>
</evidence>
<dbReference type="InterPro" id="IPR009072">
    <property type="entry name" value="Histone-fold"/>
</dbReference>
<comment type="similarity">
    <text evidence="3">Belongs to the histone H4 family.</text>
</comment>
<evidence type="ECO:0008006" key="10">
    <source>
        <dbReference type="Google" id="ProtNLM"/>
    </source>
</evidence>
<dbReference type="GO" id="GO:0046982">
    <property type="term" value="F:protein heterodimerization activity"/>
    <property type="evidence" value="ECO:0007669"/>
    <property type="project" value="InterPro"/>
</dbReference>
<name>A0A319BHS4_ASPVC</name>
<dbReference type="GO" id="GO:0003677">
    <property type="term" value="F:DNA binding"/>
    <property type="evidence" value="ECO:0007669"/>
    <property type="project" value="UniProtKB-KW"/>
</dbReference>
<keyword evidence="4" id="KW-0158">Chromosome</keyword>
<dbReference type="PANTHER" id="PTHR10484">
    <property type="entry name" value="HISTONE H4"/>
    <property type="match status" value="1"/>
</dbReference>
<organism evidence="8 9">
    <name type="scientific">Aspergillus vadensis (strain CBS 113365 / IMI 142717 / IBT 24658)</name>
    <dbReference type="NCBI Taxonomy" id="1448311"/>
    <lineage>
        <taxon>Eukaryota</taxon>
        <taxon>Fungi</taxon>
        <taxon>Dikarya</taxon>
        <taxon>Ascomycota</taxon>
        <taxon>Pezizomycotina</taxon>
        <taxon>Eurotiomycetes</taxon>
        <taxon>Eurotiomycetidae</taxon>
        <taxon>Eurotiales</taxon>
        <taxon>Aspergillaceae</taxon>
        <taxon>Aspergillus</taxon>
        <taxon>Aspergillus subgen. Circumdati</taxon>
    </lineage>
</organism>
<accession>A0A319BHS4</accession>
<dbReference type="CDD" id="cd22912">
    <property type="entry name" value="HFD_H4"/>
    <property type="match status" value="1"/>
</dbReference>
<dbReference type="InterPro" id="IPR029055">
    <property type="entry name" value="Ntn_hydrolases_N"/>
</dbReference>
<proteinExistence type="inferred from homology"/>
<dbReference type="PRINTS" id="PR00623">
    <property type="entry name" value="HISTONEH4"/>
</dbReference>
<protein>
    <recommendedName>
        <fullName evidence="10">Histone H4</fullName>
    </recommendedName>
</protein>
<keyword evidence="9" id="KW-1185">Reference proteome</keyword>
<dbReference type="GO" id="GO:0030527">
    <property type="term" value="F:structural constituent of chromatin"/>
    <property type="evidence" value="ECO:0007669"/>
    <property type="project" value="InterPro"/>
</dbReference>
<evidence type="ECO:0000256" key="2">
    <source>
        <dbReference type="ARBA" id="ARBA00004286"/>
    </source>
</evidence>
<evidence type="ECO:0000256" key="5">
    <source>
        <dbReference type="ARBA" id="ARBA00023125"/>
    </source>
</evidence>
<dbReference type="GO" id="GO:0000786">
    <property type="term" value="C:nucleosome"/>
    <property type="evidence" value="ECO:0007669"/>
    <property type="project" value="UniProtKB-KW"/>
</dbReference>
<dbReference type="SUPFAM" id="SSF47113">
    <property type="entry name" value="Histone-fold"/>
    <property type="match status" value="1"/>
</dbReference>
<evidence type="ECO:0000256" key="4">
    <source>
        <dbReference type="ARBA" id="ARBA00022454"/>
    </source>
</evidence>
<dbReference type="GO" id="GO:0005634">
    <property type="term" value="C:nucleus"/>
    <property type="evidence" value="ECO:0007669"/>
    <property type="project" value="UniProtKB-SubCell"/>
</dbReference>
<dbReference type="InterPro" id="IPR001951">
    <property type="entry name" value="Histone_H4"/>
</dbReference>
<sequence>MDPRLVTDRKSKRFLPKKRFRKILRNNIDGITRPSIRRLARRGGVVRISADVYPEVRKTVKSRLTEVIRQILLVMESSTTPGHERKVVRTTDMAKVVYALNRSDGPYSLWLWIRPLFMYKDQHGKPMFVRAFARRLSTILYQKDFFLYQVHAVLAGLNGDGKGALYNYNPVDSYERAVQDYQVNFPL</sequence>
<reference evidence="8" key="1">
    <citation type="submission" date="2016-12" db="EMBL/GenBank/DDBJ databases">
        <title>The genomes of Aspergillus section Nigri reveals drivers in fungal speciation.</title>
        <authorList>
            <consortium name="DOE Joint Genome Institute"/>
            <person name="Vesth T.C."/>
            <person name="Nybo J."/>
            <person name="Theobald S."/>
            <person name="Brandl J."/>
            <person name="Frisvad J.C."/>
            <person name="Nielsen K.F."/>
            <person name="Lyhne E.K."/>
            <person name="Kogle M.E."/>
            <person name="Kuo A."/>
            <person name="Riley R."/>
            <person name="Clum A."/>
            <person name="Nolan M."/>
            <person name="Lipzen A."/>
            <person name="Salamov A."/>
            <person name="Henrissat B."/>
            <person name="Wiebenga A."/>
            <person name="De Vries R.P."/>
            <person name="Grigoriev I.V."/>
            <person name="Mortensen U.H."/>
            <person name="Andersen M.R."/>
            <person name="Baker S.E."/>
        </authorList>
    </citation>
    <scope>NUCLEOTIDE SEQUENCE [LARGE SCALE GENOMIC DNA]</scope>
    <source>
        <strain evidence="8">CBS 113365</strain>
    </source>
</reference>
<dbReference type="RefSeq" id="XP_025565478.1">
    <property type="nucleotide sequence ID" value="XM_025708102.1"/>
</dbReference>
<dbReference type="OrthoDB" id="4341621at2759"/>
<dbReference type="GeneID" id="37212694"/>
<evidence type="ECO:0000313" key="8">
    <source>
        <dbReference type="EMBL" id="PYH71684.1"/>
    </source>
</evidence>
<dbReference type="Gene3D" id="3.60.20.10">
    <property type="entry name" value="Glutamine Phosphoribosylpyrophosphate, subunit 1, domain 1"/>
    <property type="match status" value="1"/>
</dbReference>
<evidence type="ECO:0000256" key="3">
    <source>
        <dbReference type="ARBA" id="ARBA00006564"/>
    </source>
</evidence>
<evidence type="ECO:0000313" key="9">
    <source>
        <dbReference type="Proteomes" id="UP000248405"/>
    </source>
</evidence>